<comment type="caution">
    <text evidence="2">The sequence shown here is derived from an EMBL/GenBank/DDBJ whole genome shotgun (WGS) entry which is preliminary data.</text>
</comment>
<evidence type="ECO:0000313" key="2">
    <source>
        <dbReference type="EMBL" id="MEI6001298.1"/>
    </source>
</evidence>
<keyword evidence="3" id="KW-1185">Reference proteome</keyword>
<reference evidence="2 3" key="1">
    <citation type="journal article" date="2022" name="Arch. Microbiol.">
        <title>Paraburkholderia bengalensis sp. nov. isolated from roots of Oryza sativa, IR64.</title>
        <authorList>
            <person name="Nag P."/>
            <person name="Mondal N."/>
            <person name="Sarkar J."/>
            <person name="Das S."/>
        </authorList>
    </citation>
    <scope>NUCLEOTIDE SEQUENCE [LARGE SCALE GENOMIC DNA]</scope>
    <source>
        <strain evidence="2 3">IR64_4_BI</strain>
    </source>
</reference>
<protein>
    <submittedName>
        <fullName evidence="2">Uncharacterized protein</fullName>
    </submittedName>
</protein>
<name>A0ABU8J1C8_9BURK</name>
<organism evidence="2 3">
    <name type="scientific">Paraburkholderia bengalensis</name>
    <dbReference type="NCBI Taxonomy" id="2747562"/>
    <lineage>
        <taxon>Bacteria</taxon>
        <taxon>Pseudomonadati</taxon>
        <taxon>Pseudomonadota</taxon>
        <taxon>Betaproteobacteria</taxon>
        <taxon>Burkholderiales</taxon>
        <taxon>Burkholderiaceae</taxon>
        <taxon>Paraburkholderia</taxon>
    </lineage>
</organism>
<dbReference type="Proteomes" id="UP001386437">
    <property type="component" value="Unassembled WGS sequence"/>
</dbReference>
<evidence type="ECO:0000256" key="1">
    <source>
        <dbReference type="SAM" id="MobiDB-lite"/>
    </source>
</evidence>
<accession>A0ABU8J1C8</accession>
<feature type="compositionally biased region" description="Polar residues" evidence="1">
    <location>
        <begin position="84"/>
        <end position="94"/>
    </location>
</feature>
<feature type="compositionally biased region" description="Basic and acidic residues" evidence="1">
    <location>
        <begin position="63"/>
        <end position="79"/>
    </location>
</feature>
<sequence length="104" mass="11486">MKTSQQHATGDEHEQQGSRPQGDDQSNVRKRPFGEQAAPLPHEADQSTGSQDEHAPRGVGKQAHRDLERGLEDTDRRGGGDYQARTQNDANVNRNSDDSGDEHE</sequence>
<feature type="region of interest" description="Disordered" evidence="1">
    <location>
        <begin position="1"/>
        <end position="104"/>
    </location>
</feature>
<evidence type="ECO:0000313" key="3">
    <source>
        <dbReference type="Proteomes" id="UP001386437"/>
    </source>
</evidence>
<proteinExistence type="predicted"/>
<gene>
    <name evidence="2" type="ORF">H3V53_30250</name>
</gene>
<dbReference type="EMBL" id="JACFYJ010000069">
    <property type="protein sequence ID" value="MEI6001298.1"/>
    <property type="molecule type" value="Genomic_DNA"/>
</dbReference>
<dbReference type="RefSeq" id="WP_054926741.1">
    <property type="nucleotide sequence ID" value="NZ_JACFYJ010000069.1"/>
</dbReference>